<dbReference type="PANTHER" id="PTHR43377">
    <property type="entry name" value="BILIVERDIN REDUCTASE A"/>
    <property type="match status" value="1"/>
</dbReference>
<organism evidence="2">
    <name type="scientific">Sulfurihydrogenibium azorense</name>
    <dbReference type="NCBI Taxonomy" id="309806"/>
    <lineage>
        <taxon>Bacteria</taxon>
        <taxon>Pseudomonadati</taxon>
        <taxon>Aquificota</taxon>
        <taxon>Aquificia</taxon>
        <taxon>Aquificales</taxon>
        <taxon>Hydrogenothermaceae</taxon>
        <taxon>Sulfurihydrogenibium</taxon>
    </lineage>
</organism>
<sequence>MKVGIVGIGNMGSKYVNKFRELNIPYVLIDTEAKQFEKYPENVPKYTDLDEALERENIDFLFVATSPNFHIPIAKKAIERNINVMVEKPPALERKEFEDALNFAHKNDVVLAVSEIEINSSSIRNLKLDRNIEKVEAFRLNLGKGYINPFFDLAWHDLYIFSYLFGSFKIEKVNVEGNVVDVKAHSENTEFELKVAWLNPFLKRNWYLKSDKDFITLDFVEDKIIYPSGQTVEKDGADKLRLMIEKFINNPSYESSYRALNILKEIEKIKI</sequence>
<feature type="domain" description="Gfo/Idh/MocA-like oxidoreductase N-terminal" evidence="1">
    <location>
        <begin position="1"/>
        <end position="113"/>
    </location>
</feature>
<comment type="caution">
    <text evidence="2">The sequence shown here is derived from an EMBL/GenBank/DDBJ whole genome shotgun (WGS) entry which is preliminary data.</text>
</comment>
<dbReference type="InterPro" id="IPR000683">
    <property type="entry name" value="Gfo/Idh/MocA-like_OxRdtase_N"/>
</dbReference>
<gene>
    <name evidence="2" type="ORF">ENO34_01470</name>
</gene>
<dbReference type="Gene3D" id="3.30.360.10">
    <property type="entry name" value="Dihydrodipicolinate Reductase, domain 2"/>
    <property type="match status" value="1"/>
</dbReference>
<dbReference type="GO" id="GO:0000166">
    <property type="term" value="F:nucleotide binding"/>
    <property type="evidence" value="ECO:0007669"/>
    <property type="project" value="InterPro"/>
</dbReference>
<protein>
    <submittedName>
        <fullName evidence="2">Gfo/Idh/MocA family oxidoreductase</fullName>
    </submittedName>
</protein>
<dbReference type="InterPro" id="IPR036291">
    <property type="entry name" value="NAD(P)-bd_dom_sf"/>
</dbReference>
<evidence type="ECO:0000313" key="2">
    <source>
        <dbReference type="EMBL" id="HEV09050.1"/>
    </source>
</evidence>
<dbReference type="AlphaFoldDB" id="A0A832DQW2"/>
<proteinExistence type="predicted"/>
<accession>A0A832DQW2</accession>
<dbReference type="PANTHER" id="PTHR43377:SF6">
    <property type="entry name" value="GFO_IDH_MOCA-LIKE OXIDOREDUCTASE N-TERMINAL DOMAIN-CONTAINING PROTEIN"/>
    <property type="match status" value="1"/>
</dbReference>
<dbReference type="EMBL" id="DSFC01000081">
    <property type="protein sequence ID" value="HEV09050.1"/>
    <property type="molecule type" value="Genomic_DNA"/>
</dbReference>
<reference evidence="2" key="1">
    <citation type="journal article" date="2020" name="mSystems">
        <title>Genome- and Community-Level Interaction Insights into Carbon Utilization and Element Cycling Functions of Hydrothermarchaeota in Hydrothermal Sediment.</title>
        <authorList>
            <person name="Zhou Z."/>
            <person name="Liu Y."/>
            <person name="Xu W."/>
            <person name="Pan J."/>
            <person name="Luo Z.H."/>
            <person name="Li M."/>
        </authorList>
    </citation>
    <scope>NUCLEOTIDE SEQUENCE [LARGE SCALE GENOMIC DNA]</scope>
    <source>
        <strain evidence="2">SpSt-1257</strain>
    </source>
</reference>
<dbReference type="SUPFAM" id="SSF51735">
    <property type="entry name" value="NAD(P)-binding Rossmann-fold domains"/>
    <property type="match status" value="1"/>
</dbReference>
<name>A0A832DQW2_9AQUI</name>
<dbReference type="Gene3D" id="3.40.50.720">
    <property type="entry name" value="NAD(P)-binding Rossmann-like Domain"/>
    <property type="match status" value="1"/>
</dbReference>
<dbReference type="InterPro" id="IPR051450">
    <property type="entry name" value="Gfo/Idh/MocA_Oxidoreductases"/>
</dbReference>
<dbReference type="Proteomes" id="UP000885621">
    <property type="component" value="Unassembled WGS sequence"/>
</dbReference>
<evidence type="ECO:0000259" key="1">
    <source>
        <dbReference type="Pfam" id="PF01408"/>
    </source>
</evidence>
<dbReference type="Pfam" id="PF01408">
    <property type="entry name" value="GFO_IDH_MocA"/>
    <property type="match status" value="1"/>
</dbReference>